<dbReference type="EMBL" id="CM000616">
    <property type="protein sequence ID" value="EEC46440.1"/>
    <property type="molecule type" value="Genomic_DNA"/>
</dbReference>
<name>B7G4E5_PHATC</name>
<dbReference type="KEGG" id="pti:PHATRDRAFT_47649"/>
<dbReference type="AlphaFoldDB" id="B7G4E5"/>
<evidence type="ECO:0000313" key="2">
    <source>
        <dbReference type="Proteomes" id="UP000000759"/>
    </source>
</evidence>
<dbReference type="PaxDb" id="2850-Phatr47649"/>
<dbReference type="OMA" id="QDSVIML"/>
<dbReference type="OrthoDB" id="39122at2759"/>
<evidence type="ECO:0000313" key="1">
    <source>
        <dbReference type="EMBL" id="EEC46440.1"/>
    </source>
</evidence>
<protein>
    <submittedName>
        <fullName evidence="1">Uncharacterized protein</fullName>
    </submittedName>
</protein>
<accession>B7G4E5</accession>
<dbReference type="HOGENOM" id="CLU_941613_0_0_1"/>
<reference evidence="2" key="2">
    <citation type="submission" date="2008-08" db="EMBL/GenBank/DDBJ databases">
        <authorList>
            <consortium name="Diatom Consortium"/>
            <person name="Grigoriev I."/>
            <person name="Grimwood J."/>
            <person name="Kuo A."/>
            <person name="Otillar R.P."/>
            <person name="Salamov A."/>
            <person name="Detter J.C."/>
            <person name="Lindquist E."/>
            <person name="Shapiro H."/>
            <person name="Lucas S."/>
            <person name="Glavina del Rio T."/>
            <person name="Pitluck S."/>
            <person name="Rokhsar D."/>
            <person name="Bowler C."/>
        </authorList>
    </citation>
    <scope>GENOME REANNOTATION</scope>
    <source>
        <strain evidence="2">CCAP 1055/1</strain>
    </source>
</reference>
<sequence length="303" mass="33073">MSSKMRVVLSNKSLWTFLKGVVLLIVSSFFSFTSGFSFELTSRRQALGWMSGATTASFFRGNDRFANALEELPASFDVDSYLKSGFVLNPMGVSGQAGKSRPETGVLLRDGSEVSRDPRTGEILAEIILTTISGEKVPVLASYSSTWPLATGSVFDVECRDLKTGDTAFLAVSSSTGGKSISELKDSFFTNNLFAPKGRFSSYGQPTDIKVRKNSVTGAYRVLDLSFSTLSQSTQTEIPRRARLIATIPEGTNQAVMLIGSAADLRWRKGSEKEIEQVINSFRAIPAPQTNMKVRAKERRNQG</sequence>
<dbReference type="eggNOG" id="ENOG502S99A">
    <property type="taxonomic scope" value="Eukaryota"/>
</dbReference>
<organism evidence="1 2">
    <name type="scientific">Phaeodactylum tricornutum (strain CCAP 1055/1)</name>
    <dbReference type="NCBI Taxonomy" id="556484"/>
    <lineage>
        <taxon>Eukaryota</taxon>
        <taxon>Sar</taxon>
        <taxon>Stramenopiles</taxon>
        <taxon>Ochrophyta</taxon>
        <taxon>Bacillariophyta</taxon>
        <taxon>Bacillariophyceae</taxon>
        <taxon>Bacillariophycidae</taxon>
        <taxon>Naviculales</taxon>
        <taxon>Phaeodactylaceae</taxon>
        <taxon>Phaeodactylum</taxon>
    </lineage>
</organism>
<dbReference type="InParanoid" id="B7G4E5"/>
<reference evidence="1 2" key="1">
    <citation type="journal article" date="2008" name="Nature">
        <title>The Phaeodactylum genome reveals the evolutionary history of diatom genomes.</title>
        <authorList>
            <person name="Bowler C."/>
            <person name="Allen A.E."/>
            <person name="Badger J.H."/>
            <person name="Grimwood J."/>
            <person name="Jabbari K."/>
            <person name="Kuo A."/>
            <person name="Maheswari U."/>
            <person name="Martens C."/>
            <person name="Maumus F."/>
            <person name="Otillar R.P."/>
            <person name="Rayko E."/>
            <person name="Salamov A."/>
            <person name="Vandepoele K."/>
            <person name="Beszteri B."/>
            <person name="Gruber A."/>
            <person name="Heijde M."/>
            <person name="Katinka M."/>
            <person name="Mock T."/>
            <person name="Valentin K."/>
            <person name="Verret F."/>
            <person name="Berges J.A."/>
            <person name="Brownlee C."/>
            <person name="Cadoret J.P."/>
            <person name="Chiovitti A."/>
            <person name="Choi C.J."/>
            <person name="Coesel S."/>
            <person name="De Martino A."/>
            <person name="Detter J.C."/>
            <person name="Durkin C."/>
            <person name="Falciatore A."/>
            <person name="Fournet J."/>
            <person name="Haruta M."/>
            <person name="Huysman M.J."/>
            <person name="Jenkins B.D."/>
            <person name="Jiroutova K."/>
            <person name="Jorgensen R.E."/>
            <person name="Joubert Y."/>
            <person name="Kaplan A."/>
            <person name="Kroger N."/>
            <person name="Kroth P.G."/>
            <person name="La Roche J."/>
            <person name="Lindquist E."/>
            <person name="Lommer M."/>
            <person name="Martin-Jezequel V."/>
            <person name="Lopez P.J."/>
            <person name="Lucas S."/>
            <person name="Mangogna M."/>
            <person name="McGinnis K."/>
            <person name="Medlin L.K."/>
            <person name="Montsant A."/>
            <person name="Oudot-Le Secq M.P."/>
            <person name="Napoli C."/>
            <person name="Obornik M."/>
            <person name="Parker M.S."/>
            <person name="Petit J.L."/>
            <person name="Porcel B.M."/>
            <person name="Poulsen N."/>
            <person name="Robison M."/>
            <person name="Rychlewski L."/>
            <person name="Rynearson T.A."/>
            <person name="Schmutz J."/>
            <person name="Shapiro H."/>
            <person name="Siaut M."/>
            <person name="Stanley M."/>
            <person name="Sussman M.R."/>
            <person name="Taylor A.R."/>
            <person name="Vardi A."/>
            <person name="von Dassow P."/>
            <person name="Vyverman W."/>
            <person name="Willis A."/>
            <person name="Wyrwicz L.S."/>
            <person name="Rokhsar D.S."/>
            <person name="Weissenbach J."/>
            <person name="Armbrust E.V."/>
            <person name="Green B.R."/>
            <person name="Van de Peer Y."/>
            <person name="Grigoriev I.V."/>
        </authorList>
    </citation>
    <scope>NUCLEOTIDE SEQUENCE [LARGE SCALE GENOMIC DNA]</scope>
    <source>
        <strain evidence="1 2">CCAP 1055/1</strain>
    </source>
</reference>
<gene>
    <name evidence="1" type="ORF">PHATRDRAFT_47649</name>
</gene>
<dbReference type="GeneID" id="7202684"/>
<proteinExistence type="predicted"/>
<keyword evidence="2" id="KW-1185">Reference proteome</keyword>
<dbReference type="Proteomes" id="UP000000759">
    <property type="component" value="Chromosome 14"/>
</dbReference>
<dbReference type="RefSeq" id="XP_002181900.1">
    <property type="nucleotide sequence ID" value="XM_002181864.1"/>
</dbReference>